<keyword evidence="2" id="KW-1185">Reference proteome</keyword>
<proteinExistence type="predicted"/>
<organism evidence="1 2">
    <name type="scientific">Evansella vedderi</name>
    <dbReference type="NCBI Taxonomy" id="38282"/>
    <lineage>
        <taxon>Bacteria</taxon>
        <taxon>Bacillati</taxon>
        <taxon>Bacillota</taxon>
        <taxon>Bacilli</taxon>
        <taxon>Bacillales</taxon>
        <taxon>Bacillaceae</taxon>
        <taxon>Evansella</taxon>
    </lineage>
</organism>
<dbReference type="EMBL" id="JAUSUG010000011">
    <property type="protein sequence ID" value="MDQ0255495.1"/>
    <property type="molecule type" value="Genomic_DNA"/>
</dbReference>
<comment type="caution">
    <text evidence="1">The sequence shown here is derived from an EMBL/GenBank/DDBJ whole genome shotgun (WGS) entry which is preliminary data.</text>
</comment>
<evidence type="ECO:0000313" key="1">
    <source>
        <dbReference type="EMBL" id="MDQ0255495.1"/>
    </source>
</evidence>
<dbReference type="RefSeq" id="WP_307326425.1">
    <property type="nucleotide sequence ID" value="NZ_JAUSUG010000011.1"/>
</dbReference>
<gene>
    <name evidence="1" type="ORF">J2S74_002877</name>
</gene>
<dbReference type="Proteomes" id="UP001230005">
    <property type="component" value="Unassembled WGS sequence"/>
</dbReference>
<sequence length="81" mass="9675">MLGYQEHTFKDENKELVVTSKKLAEKEIKQDMDNIKNMDSDLPDYREIWEYNYYKVHLTVKGKLIVHTPHGGNWFFVVTVK</sequence>
<evidence type="ECO:0000313" key="2">
    <source>
        <dbReference type="Proteomes" id="UP001230005"/>
    </source>
</evidence>
<name>A0ABT9ZW84_9BACI</name>
<reference evidence="1 2" key="1">
    <citation type="submission" date="2023-07" db="EMBL/GenBank/DDBJ databases">
        <title>Genomic Encyclopedia of Type Strains, Phase IV (KMG-IV): sequencing the most valuable type-strain genomes for metagenomic binning, comparative biology and taxonomic classification.</title>
        <authorList>
            <person name="Goeker M."/>
        </authorList>
    </citation>
    <scope>NUCLEOTIDE SEQUENCE [LARGE SCALE GENOMIC DNA]</scope>
    <source>
        <strain evidence="1 2">DSM 9768</strain>
    </source>
</reference>
<protein>
    <submittedName>
        <fullName evidence="1">Uncharacterized protein</fullName>
    </submittedName>
</protein>
<accession>A0ABT9ZW84</accession>